<name>A0A4P9Z4Z6_9FUNG</name>
<feature type="transmembrane region" description="Helical" evidence="7">
    <location>
        <begin position="28"/>
        <end position="47"/>
    </location>
</feature>
<feature type="non-terminal residue" evidence="8">
    <location>
        <position position="144"/>
    </location>
</feature>
<keyword evidence="3 7" id="KW-0812">Transmembrane</keyword>
<gene>
    <name evidence="8" type="ORF">SYNPS1DRAFT_5628</name>
</gene>
<dbReference type="GO" id="GO:0005789">
    <property type="term" value="C:endoplasmic reticulum membrane"/>
    <property type="evidence" value="ECO:0007669"/>
    <property type="project" value="UniProtKB-SubCell"/>
</dbReference>
<proteinExistence type="inferred from homology"/>
<reference evidence="9" key="1">
    <citation type="journal article" date="2018" name="Nat. Microbiol.">
        <title>Leveraging single-cell genomics to expand the fungal tree of life.</title>
        <authorList>
            <person name="Ahrendt S.R."/>
            <person name="Quandt C.A."/>
            <person name="Ciobanu D."/>
            <person name="Clum A."/>
            <person name="Salamov A."/>
            <person name="Andreopoulos B."/>
            <person name="Cheng J.F."/>
            <person name="Woyke T."/>
            <person name="Pelin A."/>
            <person name="Henrissat B."/>
            <person name="Reynolds N.K."/>
            <person name="Benny G.L."/>
            <person name="Smith M.E."/>
            <person name="James T.Y."/>
            <person name="Grigoriev I.V."/>
        </authorList>
    </citation>
    <scope>NUCLEOTIDE SEQUENCE [LARGE SCALE GENOMIC DNA]</scope>
    <source>
        <strain evidence="9">Benny S71-1</strain>
    </source>
</reference>
<dbReference type="AlphaFoldDB" id="A0A4P9Z4Z6"/>
<evidence type="ECO:0000256" key="6">
    <source>
        <dbReference type="ARBA" id="ARBA00023136"/>
    </source>
</evidence>
<keyword evidence="9" id="KW-1185">Reference proteome</keyword>
<organism evidence="8 9">
    <name type="scientific">Syncephalis pseudoplumigaleata</name>
    <dbReference type="NCBI Taxonomy" id="1712513"/>
    <lineage>
        <taxon>Eukaryota</taxon>
        <taxon>Fungi</taxon>
        <taxon>Fungi incertae sedis</taxon>
        <taxon>Zoopagomycota</taxon>
        <taxon>Zoopagomycotina</taxon>
        <taxon>Zoopagomycetes</taxon>
        <taxon>Zoopagales</taxon>
        <taxon>Piptocephalidaceae</taxon>
        <taxon>Syncephalis</taxon>
    </lineage>
</organism>
<protein>
    <submittedName>
        <fullName evidence="8">Uncharacterized protein</fullName>
    </submittedName>
</protein>
<dbReference type="GO" id="GO:0006624">
    <property type="term" value="P:vacuolar protein processing"/>
    <property type="evidence" value="ECO:0007669"/>
    <property type="project" value="TreeGrafter"/>
</dbReference>
<accession>A0A4P9Z4Z6</accession>
<dbReference type="Pfam" id="PF05620">
    <property type="entry name" value="TMEM208_SND2"/>
    <property type="match status" value="1"/>
</dbReference>
<evidence type="ECO:0000256" key="3">
    <source>
        <dbReference type="ARBA" id="ARBA00022692"/>
    </source>
</evidence>
<evidence type="ECO:0000256" key="5">
    <source>
        <dbReference type="ARBA" id="ARBA00022989"/>
    </source>
</evidence>
<dbReference type="PANTHER" id="PTHR13505:SF7">
    <property type="entry name" value="TRANSMEMBRANE PROTEIN 208"/>
    <property type="match status" value="1"/>
</dbReference>
<feature type="transmembrane region" description="Helical" evidence="7">
    <location>
        <begin position="93"/>
        <end position="113"/>
    </location>
</feature>
<keyword evidence="4" id="KW-0256">Endoplasmic reticulum</keyword>
<keyword evidence="5 7" id="KW-1133">Transmembrane helix</keyword>
<evidence type="ECO:0000313" key="8">
    <source>
        <dbReference type="EMBL" id="RKP26931.1"/>
    </source>
</evidence>
<dbReference type="PANTHER" id="PTHR13505">
    <property type="entry name" value="TRANSMEMBRANE PROTEIN 208"/>
    <property type="match status" value="1"/>
</dbReference>
<evidence type="ECO:0000313" key="9">
    <source>
        <dbReference type="Proteomes" id="UP000278143"/>
    </source>
</evidence>
<evidence type="ECO:0000256" key="1">
    <source>
        <dbReference type="ARBA" id="ARBA00004477"/>
    </source>
</evidence>
<keyword evidence="6 7" id="KW-0472">Membrane</keyword>
<evidence type="ECO:0000256" key="7">
    <source>
        <dbReference type="SAM" id="Phobius"/>
    </source>
</evidence>
<feature type="non-terminal residue" evidence="8">
    <location>
        <position position="1"/>
    </location>
</feature>
<feature type="transmembrane region" description="Helical" evidence="7">
    <location>
        <begin position="68"/>
        <end position="87"/>
    </location>
</feature>
<dbReference type="Proteomes" id="UP000278143">
    <property type="component" value="Unassembled WGS sequence"/>
</dbReference>
<evidence type="ECO:0000256" key="4">
    <source>
        <dbReference type="ARBA" id="ARBA00022824"/>
    </source>
</evidence>
<dbReference type="OrthoDB" id="276296at2759"/>
<dbReference type="EMBL" id="KZ989303">
    <property type="protein sequence ID" value="RKP26931.1"/>
    <property type="molecule type" value="Genomic_DNA"/>
</dbReference>
<dbReference type="InterPro" id="IPR008506">
    <property type="entry name" value="SND2/TMEM208"/>
</dbReference>
<dbReference type="GO" id="GO:0005773">
    <property type="term" value="C:vacuole"/>
    <property type="evidence" value="ECO:0007669"/>
    <property type="project" value="GOC"/>
</dbReference>
<sequence length="144" mass="16259">RTADALVFVQSLYVLVQFGWYRADVTRYHVVGYLITWLPTIFIYRLLASMARPQRDASGAIISGGDDLNAPGLTSYMFDVLYVTWFVHVGSLVWSFVWWFYLAIPLYACYVLWGFVAPMLKGSGGGEAAAAAAKSKRQQKMEKR</sequence>
<comment type="similarity">
    <text evidence="2">Belongs to the TMEM208 family.</text>
</comment>
<evidence type="ECO:0000256" key="2">
    <source>
        <dbReference type="ARBA" id="ARBA00009950"/>
    </source>
</evidence>
<comment type="subcellular location">
    <subcellularLocation>
        <location evidence="1">Endoplasmic reticulum membrane</location>
        <topology evidence="1">Multi-pass membrane protein</topology>
    </subcellularLocation>
</comment>